<feature type="signal peptide" evidence="5">
    <location>
        <begin position="1"/>
        <end position="18"/>
    </location>
</feature>
<dbReference type="AlphaFoldDB" id="A0A0G3ZAM6"/>
<dbReference type="InterPro" id="IPR010345">
    <property type="entry name" value="IL-17_fam"/>
</dbReference>
<dbReference type="GO" id="GO:0005125">
    <property type="term" value="F:cytokine activity"/>
    <property type="evidence" value="ECO:0007669"/>
    <property type="project" value="InterPro"/>
</dbReference>
<dbReference type="Pfam" id="PF06083">
    <property type="entry name" value="IL17"/>
    <property type="match status" value="1"/>
</dbReference>
<comment type="similarity">
    <text evidence="2">Belongs to the IL-17 family.</text>
</comment>
<evidence type="ECO:0000256" key="5">
    <source>
        <dbReference type="SAM" id="SignalP"/>
    </source>
</evidence>
<evidence type="ECO:0000313" key="6">
    <source>
        <dbReference type="EMBL" id="AKM49936.1"/>
    </source>
</evidence>
<evidence type="ECO:0000256" key="2">
    <source>
        <dbReference type="ARBA" id="ARBA00007236"/>
    </source>
</evidence>
<dbReference type="EMBL" id="KP988297">
    <property type="protein sequence ID" value="AKM49936.1"/>
    <property type="molecule type" value="mRNA"/>
</dbReference>
<evidence type="ECO:0000256" key="1">
    <source>
        <dbReference type="ARBA" id="ARBA00004613"/>
    </source>
</evidence>
<evidence type="ECO:0000256" key="4">
    <source>
        <dbReference type="ARBA" id="ARBA00022729"/>
    </source>
</evidence>
<accession>A0A0G3ZAM6</accession>
<dbReference type="Gene3D" id="2.10.90.10">
    <property type="entry name" value="Cystine-knot cytokines"/>
    <property type="match status" value="1"/>
</dbReference>
<dbReference type="InterPro" id="IPR029034">
    <property type="entry name" value="Cystine-knot_cytokine"/>
</dbReference>
<protein>
    <submittedName>
        <fullName evidence="6">Interleukin-17-2</fullName>
    </submittedName>
</protein>
<name>A0A0G3ZAM6_MYTGA</name>
<evidence type="ECO:0000256" key="3">
    <source>
        <dbReference type="ARBA" id="ARBA00022525"/>
    </source>
</evidence>
<reference evidence="6" key="1">
    <citation type="journal article" date="2015" name="Dev. Comp. Immunol.">
        <title>IL-17 signaling components in bivalves: Comparative sequence analysis and involvement in the immune responses.</title>
        <authorList>
            <person name="Rosani U."/>
            <person name="Varotto L."/>
            <person name="Gerdol M."/>
            <person name="Pallavicini A."/>
            <person name="Venier P."/>
        </authorList>
    </citation>
    <scope>NUCLEOTIDE SEQUENCE</scope>
</reference>
<proteinExistence type="evidence at transcript level"/>
<sequence length="192" mass="21417">MLVYVSVAVLCYTALVVSTPLPCQDPANLDGMWKNLQAENGNNVLERIPYEVSNLKQELVNGKLTFGETSCPSNSLELLKTISASLYHRSTCPYYYVMEEDTKRYPKMITEVRCRCQGCLEKSGQSDFNVCEPVTLPMKMLKNTGVCENGVWKYEPYTHHLPVTCTCAVGREKENSILMTSPPVGADGPESM</sequence>
<feature type="chain" id="PRO_5005186357" evidence="5">
    <location>
        <begin position="19"/>
        <end position="192"/>
    </location>
</feature>
<keyword evidence="3" id="KW-0964">Secreted</keyword>
<comment type="subcellular location">
    <subcellularLocation>
        <location evidence="1">Secreted</location>
    </subcellularLocation>
</comment>
<dbReference type="GO" id="GO:0005576">
    <property type="term" value="C:extracellular region"/>
    <property type="evidence" value="ECO:0007669"/>
    <property type="project" value="UniProtKB-SubCell"/>
</dbReference>
<organism evidence="6">
    <name type="scientific">Mytilus galloprovincialis</name>
    <name type="common">Mediterranean mussel</name>
    <dbReference type="NCBI Taxonomy" id="29158"/>
    <lineage>
        <taxon>Eukaryota</taxon>
        <taxon>Metazoa</taxon>
        <taxon>Spiralia</taxon>
        <taxon>Lophotrochozoa</taxon>
        <taxon>Mollusca</taxon>
        <taxon>Bivalvia</taxon>
        <taxon>Autobranchia</taxon>
        <taxon>Pteriomorphia</taxon>
        <taxon>Mytilida</taxon>
        <taxon>Mytiloidea</taxon>
        <taxon>Mytilidae</taxon>
        <taxon>Mytilinae</taxon>
        <taxon>Mytilus</taxon>
    </lineage>
</organism>
<keyword evidence="4 5" id="KW-0732">Signal</keyword>
<dbReference type="SUPFAM" id="SSF57501">
    <property type="entry name" value="Cystine-knot cytokines"/>
    <property type="match status" value="1"/>
</dbReference>